<dbReference type="AlphaFoldDB" id="A0A1D7XHR5"/>
<organism evidence="1 2">
    <name type="scientific">Clostridium taeniosporum</name>
    <dbReference type="NCBI Taxonomy" id="394958"/>
    <lineage>
        <taxon>Bacteria</taxon>
        <taxon>Bacillati</taxon>
        <taxon>Bacillota</taxon>
        <taxon>Clostridia</taxon>
        <taxon>Eubacteriales</taxon>
        <taxon>Clostridiaceae</taxon>
        <taxon>Clostridium</taxon>
    </lineage>
</organism>
<reference evidence="2" key="1">
    <citation type="submission" date="2016-09" db="EMBL/GenBank/DDBJ databases">
        <title>Genomics of Clostridium taeniosporum, an organism which forms endospores with ribbon-like appendages.</title>
        <authorList>
            <person name="Walker J.R."/>
        </authorList>
    </citation>
    <scope>NUCLEOTIDE SEQUENCE [LARGE SCALE GENOMIC DNA]</scope>
    <source>
        <strain evidence="2">1/k</strain>
    </source>
</reference>
<evidence type="ECO:0000313" key="1">
    <source>
        <dbReference type="EMBL" id="AOR22619.2"/>
    </source>
</evidence>
<protein>
    <recommendedName>
        <fullName evidence="3">Comf operon protein A, DNA transporter ATPase</fullName>
    </recommendedName>
</protein>
<keyword evidence="2" id="KW-1185">Reference proteome</keyword>
<name>A0A1D7XHR5_9CLOT</name>
<dbReference type="STRING" id="394958.BGI42_02355"/>
<proteinExistence type="predicted"/>
<dbReference type="Proteomes" id="UP000094652">
    <property type="component" value="Chromosome"/>
</dbReference>
<evidence type="ECO:0008006" key="3">
    <source>
        <dbReference type="Google" id="ProtNLM"/>
    </source>
</evidence>
<dbReference type="RefSeq" id="WP_105165894.1">
    <property type="nucleotide sequence ID" value="NZ_CP017253.2"/>
</dbReference>
<sequence>MSKNNQFDYEELNYAIDKIAHWYKKNIKILNIITVPFNTSYIFSDIINEISMQGGKVLYVWGNNRENRELLTLLREINQDITYSYIECGKGITNLTFANERNLGLIRGNYDLIIFDDIGYFSNIDNLNIRNKIDICSVLSNKIIFYGIEKTTLNGELIEILPYNCEKPFVEPRILTTRINLSLDIPYNLYEYLKWFVNMKKKVAIYTPDKEKLNLVYEYFENQLVMKDVKAIKVSKVEEFKRCSRVLKYKDKAIFIITDKVKELSEYCFVNDAVVLFADDIRYTYKKIMYLCGKIGQINKELPEVLLVSNSISEDIDKAKSVLREYNKKVWEKNLKI</sequence>
<dbReference type="KEGG" id="ctae:BGI42_02355"/>
<accession>A0A1D7XHR5</accession>
<dbReference type="EMBL" id="CP017253">
    <property type="protein sequence ID" value="AOR22619.2"/>
    <property type="molecule type" value="Genomic_DNA"/>
</dbReference>
<evidence type="ECO:0000313" key="2">
    <source>
        <dbReference type="Proteomes" id="UP000094652"/>
    </source>
</evidence>
<gene>
    <name evidence="1" type="ORF">BGI42_02355</name>
</gene>
<dbReference type="OrthoDB" id="1933944at2"/>